<dbReference type="InterPro" id="IPR036514">
    <property type="entry name" value="SGNH_hydro_sf"/>
</dbReference>
<dbReference type="Gene3D" id="3.40.50.1110">
    <property type="entry name" value="SGNH hydrolase"/>
    <property type="match status" value="1"/>
</dbReference>
<evidence type="ECO:0000256" key="1">
    <source>
        <dbReference type="SAM" id="SignalP"/>
    </source>
</evidence>
<reference evidence="3" key="1">
    <citation type="submission" date="2021-03" db="EMBL/GenBank/DDBJ databases">
        <title>Whole genome shotgun sequence of Actinoplanes consettensis NBRC 14913.</title>
        <authorList>
            <person name="Komaki H."/>
            <person name="Tamura T."/>
        </authorList>
    </citation>
    <scope>NUCLEOTIDE SEQUENCE</scope>
    <source>
        <strain evidence="3">NBRC 14913</strain>
    </source>
</reference>
<proteinExistence type="predicted"/>
<dbReference type="RefSeq" id="WP_212998247.1">
    <property type="nucleotide sequence ID" value="NZ_BAAATW010000023.1"/>
</dbReference>
<dbReference type="PANTHER" id="PTHR21325:SF31">
    <property type="entry name" value="GH22081P-RELATED"/>
    <property type="match status" value="1"/>
</dbReference>
<dbReference type="EMBL" id="BOQP01000017">
    <property type="protein sequence ID" value="GIM73306.1"/>
    <property type="molecule type" value="Genomic_DNA"/>
</dbReference>
<gene>
    <name evidence="3" type="ORF">Aco04nite_34590</name>
</gene>
<dbReference type="Proteomes" id="UP000680865">
    <property type="component" value="Unassembled WGS sequence"/>
</dbReference>
<feature type="domain" description="SGNH hydrolase-type esterase" evidence="2">
    <location>
        <begin position="48"/>
        <end position="272"/>
    </location>
</feature>
<dbReference type="GO" id="GO:0004620">
    <property type="term" value="F:phospholipase activity"/>
    <property type="evidence" value="ECO:0007669"/>
    <property type="project" value="InterPro"/>
</dbReference>
<keyword evidence="3" id="KW-0449">Lipoprotein</keyword>
<evidence type="ECO:0000313" key="4">
    <source>
        <dbReference type="Proteomes" id="UP000680865"/>
    </source>
</evidence>
<dbReference type="InterPro" id="IPR038885">
    <property type="entry name" value="PLB1"/>
</dbReference>
<comment type="caution">
    <text evidence="3">The sequence shown here is derived from an EMBL/GenBank/DDBJ whole genome shotgun (WGS) entry which is preliminary data.</text>
</comment>
<evidence type="ECO:0000313" key="3">
    <source>
        <dbReference type="EMBL" id="GIM73306.1"/>
    </source>
</evidence>
<protein>
    <submittedName>
        <fullName evidence="3">Lipoprotein</fullName>
    </submittedName>
</protein>
<dbReference type="PANTHER" id="PTHR21325">
    <property type="entry name" value="PHOSPHOLIPASE B, PLB1"/>
    <property type="match status" value="1"/>
</dbReference>
<name>A0A919SJR7_9ACTN</name>
<dbReference type="AlphaFoldDB" id="A0A919SJR7"/>
<feature type="chain" id="PRO_5038468117" evidence="1">
    <location>
        <begin position="20"/>
        <end position="285"/>
    </location>
</feature>
<feature type="signal peptide" evidence="1">
    <location>
        <begin position="1"/>
        <end position="19"/>
    </location>
</feature>
<dbReference type="Pfam" id="PF13472">
    <property type="entry name" value="Lipase_GDSL_2"/>
    <property type="match status" value="1"/>
</dbReference>
<dbReference type="InterPro" id="IPR013830">
    <property type="entry name" value="SGNH_hydro"/>
</dbReference>
<keyword evidence="1" id="KW-0732">Signal</keyword>
<organism evidence="3 4">
    <name type="scientific">Winogradskya consettensis</name>
    <dbReference type="NCBI Taxonomy" id="113560"/>
    <lineage>
        <taxon>Bacteria</taxon>
        <taxon>Bacillati</taxon>
        <taxon>Actinomycetota</taxon>
        <taxon>Actinomycetes</taxon>
        <taxon>Micromonosporales</taxon>
        <taxon>Micromonosporaceae</taxon>
        <taxon>Winogradskya</taxon>
    </lineage>
</organism>
<dbReference type="SUPFAM" id="SSF52266">
    <property type="entry name" value="SGNH hydrolase"/>
    <property type="match status" value="1"/>
</dbReference>
<sequence length="285" mass="30662">MLRRWHVAVLAVLCVFALACEEGAGATPRPTSTGTAKPKPGYPSSMAALGDSITAGYGSCAVYVACSRNSWSTGGADGVGSHYGRILAKNPKMKGKARDFAVPGADAADLEAQAASAVDAGSEYVTVLVGANDACAGDVADMTSVKTFRSQVDDGLDRLRKGLPKSRVLVVSIPDLYRLWELGHDNAEAVRVWNRGICPSMLARPTSTADADNDRRHKVKDRIAAYNTQLERACEAYGKRCRWDGGSANRVDFSLSLVSKFDYFHPNFDGQKRLADVTWPGKINW</sequence>
<accession>A0A919SJR7</accession>
<dbReference type="PROSITE" id="PS51257">
    <property type="entry name" value="PROKAR_LIPOPROTEIN"/>
    <property type="match status" value="1"/>
</dbReference>
<evidence type="ECO:0000259" key="2">
    <source>
        <dbReference type="Pfam" id="PF13472"/>
    </source>
</evidence>
<keyword evidence="4" id="KW-1185">Reference proteome</keyword>